<proteinExistence type="predicted"/>
<protein>
    <submittedName>
        <fullName evidence="1">Uncharacterized protein MANES_04G093600</fullName>
    </submittedName>
</protein>
<name>A0A2P2NJH5_RHIMU</name>
<organism evidence="1">
    <name type="scientific">Rhizophora mucronata</name>
    <name type="common">Asiatic mangrove</name>
    <dbReference type="NCBI Taxonomy" id="61149"/>
    <lineage>
        <taxon>Eukaryota</taxon>
        <taxon>Viridiplantae</taxon>
        <taxon>Streptophyta</taxon>
        <taxon>Embryophyta</taxon>
        <taxon>Tracheophyta</taxon>
        <taxon>Spermatophyta</taxon>
        <taxon>Magnoliopsida</taxon>
        <taxon>eudicotyledons</taxon>
        <taxon>Gunneridae</taxon>
        <taxon>Pentapetalae</taxon>
        <taxon>rosids</taxon>
        <taxon>fabids</taxon>
        <taxon>Malpighiales</taxon>
        <taxon>Rhizophoraceae</taxon>
        <taxon>Rhizophora</taxon>
    </lineage>
</organism>
<sequence length="13" mass="1532">MQIGKNESPKDER</sequence>
<reference evidence="1" key="1">
    <citation type="submission" date="2018-02" db="EMBL/GenBank/DDBJ databases">
        <title>Rhizophora mucronata_Transcriptome.</title>
        <authorList>
            <person name="Meera S.P."/>
            <person name="Sreeshan A."/>
            <person name="Augustine A."/>
        </authorList>
    </citation>
    <scope>NUCLEOTIDE SEQUENCE</scope>
    <source>
        <tissue evidence="1">Leaf</tissue>
    </source>
</reference>
<accession>A0A2P2NJH5</accession>
<dbReference type="EMBL" id="GGEC01062121">
    <property type="protein sequence ID" value="MBX42605.1"/>
    <property type="molecule type" value="Transcribed_RNA"/>
</dbReference>
<evidence type="ECO:0000313" key="1">
    <source>
        <dbReference type="EMBL" id="MBX42605.1"/>
    </source>
</evidence>